<dbReference type="InterPro" id="IPR025164">
    <property type="entry name" value="Toastrack_DUF4097"/>
</dbReference>
<evidence type="ECO:0000313" key="3">
    <source>
        <dbReference type="Proteomes" id="UP000198660"/>
    </source>
</evidence>
<dbReference type="AlphaFoldDB" id="A0A1I6RJV4"/>
<feature type="domain" description="DUF4097" evidence="1">
    <location>
        <begin position="25"/>
        <end position="269"/>
    </location>
</feature>
<keyword evidence="3" id="KW-1185">Reference proteome</keyword>
<evidence type="ECO:0000313" key="2">
    <source>
        <dbReference type="EMBL" id="SFS64955.1"/>
    </source>
</evidence>
<proteinExistence type="predicted"/>
<name>A0A1I6RJV4_9BACL</name>
<dbReference type="EMBL" id="FPAA01000005">
    <property type="protein sequence ID" value="SFS64955.1"/>
    <property type="molecule type" value="Genomic_DNA"/>
</dbReference>
<gene>
    <name evidence="2" type="ORF">SAMN05444972_105143</name>
</gene>
<reference evidence="3" key="1">
    <citation type="submission" date="2016-10" db="EMBL/GenBank/DDBJ databases">
        <authorList>
            <person name="Varghese N."/>
            <person name="Submissions S."/>
        </authorList>
    </citation>
    <scope>NUCLEOTIDE SEQUENCE [LARGE SCALE GENOMIC DNA]</scope>
    <source>
        <strain evidence="3">DSM 45789</strain>
    </source>
</reference>
<dbReference type="OrthoDB" id="2588856at2"/>
<protein>
    <submittedName>
        <fullName evidence="2">Putative adhesin</fullName>
    </submittedName>
</protein>
<dbReference type="Pfam" id="PF13349">
    <property type="entry name" value="DUF4097"/>
    <property type="match status" value="1"/>
</dbReference>
<sequence>MVKYGRDGFIVKRTQTLTSMLSEVEDIQIVLPRGDMLIIQEDREDFEVKCIGDHRTQLTMDQQGKEYHVDVSRKGFIQWITGAAPKLEIRLPQTYRHRLSVEIRAGRFNFQGLKEAMEPSLRELKIRVEAGDTRINHLHATRLIQRVVAGTVNLHKVQTKKMELDITTGTAYVSQCTGGLDAHLTTGTLHAGWSELTEPIKAHVMTGEIFLDLPEGAPYGLEARARLGHVYCGSQMEEGAPRERKEVRTTQGVEGHLVSLKVGAGTIHVA</sequence>
<evidence type="ECO:0000259" key="1">
    <source>
        <dbReference type="Pfam" id="PF13349"/>
    </source>
</evidence>
<organism evidence="2 3">
    <name type="scientific">Marininema halotolerans</name>
    <dbReference type="NCBI Taxonomy" id="1155944"/>
    <lineage>
        <taxon>Bacteria</taxon>
        <taxon>Bacillati</taxon>
        <taxon>Bacillota</taxon>
        <taxon>Bacilli</taxon>
        <taxon>Bacillales</taxon>
        <taxon>Thermoactinomycetaceae</taxon>
        <taxon>Marininema</taxon>
    </lineage>
</organism>
<dbReference type="Proteomes" id="UP000198660">
    <property type="component" value="Unassembled WGS sequence"/>
</dbReference>
<accession>A0A1I6RJV4</accession>